<evidence type="ECO:0008006" key="4">
    <source>
        <dbReference type="Google" id="ProtNLM"/>
    </source>
</evidence>
<dbReference type="PANTHER" id="PTHR38451">
    <property type="entry name" value="TRNA (ADENINE(22)-N(1))-METHYLTRANSFERASE"/>
    <property type="match status" value="1"/>
</dbReference>
<dbReference type="PANTHER" id="PTHR38451:SF1">
    <property type="entry name" value="TRNA (ADENINE(22)-N(1))-METHYLTRANSFERASE"/>
    <property type="match status" value="1"/>
</dbReference>
<dbReference type="InterPro" id="IPR029063">
    <property type="entry name" value="SAM-dependent_MTases_sf"/>
</dbReference>
<dbReference type="AlphaFoldDB" id="A0A2S0L3G8"/>
<dbReference type="OrthoDB" id="5881184at2"/>
<reference evidence="3" key="1">
    <citation type="submission" date="2018-02" db="EMBL/GenBank/DDBJ databases">
        <authorList>
            <person name="Holder M.E."/>
            <person name="Ajami N.J."/>
            <person name="Petrosino J.F."/>
        </authorList>
    </citation>
    <scope>NUCLEOTIDE SEQUENCE [LARGE SCALE GENOMIC DNA]</scope>
    <source>
        <strain evidence="3">CCUG 47132</strain>
    </source>
</reference>
<accession>A0A2S0L3G8</accession>
<dbReference type="GeneID" id="78391187"/>
<keyword evidence="3" id="KW-1185">Reference proteome</keyword>
<keyword evidence="1" id="KW-0175">Coiled coil</keyword>
<name>A0A2S0L3G8_9FIRM</name>
<dbReference type="KEGG" id="mdv:C5Q96_02815"/>
<dbReference type="Proteomes" id="UP000237883">
    <property type="component" value="Chromosome"/>
</dbReference>
<dbReference type="Gene3D" id="3.40.50.150">
    <property type="entry name" value="Vaccinia Virus protein VP39"/>
    <property type="match status" value="1"/>
</dbReference>
<dbReference type="PIRSF" id="PIRSF018637">
    <property type="entry name" value="TrmK"/>
    <property type="match status" value="1"/>
</dbReference>
<organism evidence="2 3">
    <name type="scientific">Mogibacterium diversum</name>
    <dbReference type="NCBI Taxonomy" id="114527"/>
    <lineage>
        <taxon>Bacteria</taxon>
        <taxon>Bacillati</taxon>
        <taxon>Bacillota</taxon>
        <taxon>Clostridia</taxon>
        <taxon>Peptostreptococcales</taxon>
        <taxon>Anaerovoracaceae</taxon>
        <taxon>Mogibacterium</taxon>
    </lineage>
</organism>
<dbReference type="GO" id="GO:0160105">
    <property type="term" value="F:tRNA (adenine(22)-N1)-methyltransferase activity"/>
    <property type="evidence" value="ECO:0007669"/>
    <property type="project" value="InterPro"/>
</dbReference>
<dbReference type="Pfam" id="PF12847">
    <property type="entry name" value="Methyltransf_18"/>
    <property type="match status" value="1"/>
</dbReference>
<evidence type="ECO:0000313" key="2">
    <source>
        <dbReference type="EMBL" id="AVM47840.1"/>
    </source>
</evidence>
<proteinExistence type="predicted"/>
<evidence type="ECO:0000313" key="3">
    <source>
        <dbReference type="Proteomes" id="UP000237883"/>
    </source>
</evidence>
<dbReference type="RefSeq" id="WP_106056919.1">
    <property type="nucleotide sequence ID" value="NZ_CP027228.1"/>
</dbReference>
<sequence>MKISDRIKAICGAVTSGETIADIGTDHAYVPLILYKNNVSPHVIMCDISAGSLSKAKKSFTDAEIDMPESSFRVGDGIDVIEKGEVDVLIIAGLGGVTIVDILSNDIDKLQSFKKLILQPRNNSGPLRSFLYRYGFDITDNKLVKEGKFSCEVIVAVRTSNINRENGSSSERELPYKDTDIRWRYPEGIINNDALVVSKRLGHAIENHKREIENLRRAKHDQSDRIAMLKKELNYLYTLLGE</sequence>
<dbReference type="InterPro" id="IPR006901">
    <property type="entry name" value="TrmK"/>
</dbReference>
<dbReference type="EMBL" id="CP027228">
    <property type="protein sequence ID" value="AVM47840.1"/>
    <property type="molecule type" value="Genomic_DNA"/>
</dbReference>
<gene>
    <name evidence="2" type="ORF">C5Q96_02815</name>
</gene>
<evidence type="ECO:0000256" key="1">
    <source>
        <dbReference type="SAM" id="Coils"/>
    </source>
</evidence>
<feature type="coiled-coil region" evidence="1">
    <location>
        <begin position="198"/>
        <end position="232"/>
    </location>
</feature>
<dbReference type="SUPFAM" id="SSF53335">
    <property type="entry name" value="S-adenosyl-L-methionine-dependent methyltransferases"/>
    <property type="match status" value="1"/>
</dbReference>
<protein>
    <recommendedName>
        <fullName evidence="4">SAM-dependent methyltransferase</fullName>
    </recommendedName>
</protein>